<gene>
    <name evidence="1" type="ORF">PSP31121_05522</name>
</gene>
<reference evidence="1 2" key="1">
    <citation type="submission" date="2019-08" db="EMBL/GenBank/DDBJ databases">
        <authorList>
            <person name="Peeters C."/>
        </authorList>
    </citation>
    <scope>NUCLEOTIDE SEQUENCE [LARGE SCALE GENOMIC DNA]</scope>
    <source>
        <strain evidence="1 2">LMG 31121</strain>
    </source>
</reference>
<evidence type="ECO:0000313" key="2">
    <source>
        <dbReference type="Proteomes" id="UP000335538"/>
    </source>
</evidence>
<accession>A0A5E5BJ47</accession>
<name>A0A5E5BJ47_9BURK</name>
<dbReference type="Pfam" id="PF01527">
    <property type="entry name" value="HTH_Tnp_1"/>
    <property type="match status" value="1"/>
</dbReference>
<dbReference type="GO" id="GO:0006313">
    <property type="term" value="P:DNA transposition"/>
    <property type="evidence" value="ECO:0007669"/>
    <property type="project" value="InterPro"/>
</dbReference>
<dbReference type="InterPro" id="IPR010921">
    <property type="entry name" value="Trp_repressor/repl_initiator"/>
</dbReference>
<dbReference type="EMBL" id="CABPSR010000042">
    <property type="protein sequence ID" value="VVE85889.1"/>
    <property type="molecule type" value="Genomic_DNA"/>
</dbReference>
<dbReference type="InterPro" id="IPR002514">
    <property type="entry name" value="Transposase_8"/>
</dbReference>
<dbReference type="AlphaFoldDB" id="A0A5E5BJ47"/>
<dbReference type="SUPFAM" id="SSF48295">
    <property type="entry name" value="TrpR-like"/>
    <property type="match status" value="1"/>
</dbReference>
<dbReference type="RefSeq" id="WP_150811540.1">
    <property type="nucleotide sequence ID" value="NZ_CABPSR010000042.1"/>
</dbReference>
<dbReference type="GO" id="GO:0043565">
    <property type="term" value="F:sequence-specific DNA binding"/>
    <property type="evidence" value="ECO:0007669"/>
    <property type="project" value="InterPro"/>
</dbReference>
<dbReference type="NCBIfam" id="NF047595">
    <property type="entry name" value="IS66_ISRel24_TnpA"/>
    <property type="match status" value="1"/>
</dbReference>
<evidence type="ECO:0000313" key="1">
    <source>
        <dbReference type="EMBL" id="VVE85889.1"/>
    </source>
</evidence>
<organism evidence="1 2">
    <name type="scientific">Pandoraea sputorum</name>
    <dbReference type="NCBI Taxonomy" id="93222"/>
    <lineage>
        <taxon>Bacteria</taxon>
        <taxon>Pseudomonadati</taxon>
        <taxon>Pseudomonadota</taxon>
        <taxon>Betaproteobacteria</taxon>
        <taxon>Burkholderiales</taxon>
        <taxon>Burkholderiaceae</taxon>
        <taxon>Pandoraea</taxon>
    </lineage>
</organism>
<protein>
    <submittedName>
        <fullName evidence="1">Transposase</fullName>
    </submittedName>
</protein>
<sequence>MVWVLLRPPNEMVGAKVDKVLSVAVEAVPYRRANFSMEFKRATVEATLRPGASVALTARKAGINANLLFKWRRHYLAGAYGDVTPELVTRQSSAASVTEFVPVTITKALVGIATPSADQAVPTSRCSLRHEGKIELVMRGGTMRFDGPLSLELLRELISELRT</sequence>
<dbReference type="GO" id="GO:0004803">
    <property type="term" value="F:transposase activity"/>
    <property type="evidence" value="ECO:0007669"/>
    <property type="project" value="InterPro"/>
</dbReference>
<proteinExistence type="predicted"/>
<dbReference type="Proteomes" id="UP000335538">
    <property type="component" value="Unassembled WGS sequence"/>
</dbReference>